<feature type="domain" description="Helix-turn-helix" evidence="1">
    <location>
        <begin position="8"/>
        <end position="56"/>
    </location>
</feature>
<evidence type="ECO:0000259" key="1">
    <source>
        <dbReference type="Pfam" id="PF12728"/>
    </source>
</evidence>
<dbReference type="GO" id="GO:0003677">
    <property type="term" value="F:DNA binding"/>
    <property type="evidence" value="ECO:0007669"/>
    <property type="project" value="InterPro"/>
</dbReference>
<feature type="non-terminal residue" evidence="2">
    <location>
        <position position="61"/>
    </location>
</feature>
<evidence type="ECO:0000313" key="2">
    <source>
        <dbReference type="EMBL" id="KAB6521532.1"/>
    </source>
</evidence>
<reference evidence="2 3" key="1">
    <citation type="journal article" date="2019" name="Nat. Med.">
        <title>A library of human gut bacterial isolates paired with longitudinal multiomics data enables mechanistic microbiome research.</title>
        <authorList>
            <person name="Poyet M."/>
            <person name="Groussin M."/>
            <person name="Gibbons S.M."/>
            <person name="Avila-Pacheco J."/>
            <person name="Jiang X."/>
            <person name="Kearney S.M."/>
            <person name="Perrotta A.R."/>
            <person name="Berdy B."/>
            <person name="Zhao S."/>
            <person name="Lieberman T.D."/>
            <person name="Swanson P.K."/>
            <person name="Smith M."/>
            <person name="Roesemann S."/>
            <person name="Alexander J.E."/>
            <person name="Rich S.A."/>
            <person name="Livny J."/>
            <person name="Vlamakis H."/>
            <person name="Clish C."/>
            <person name="Bullock K."/>
            <person name="Deik A."/>
            <person name="Scott J."/>
            <person name="Pierce K.A."/>
            <person name="Xavier R.J."/>
            <person name="Alm E.J."/>
        </authorList>
    </citation>
    <scope>NUCLEOTIDE SEQUENCE [LARGE SCALE GENOMIC DNA]</scope>
    <source>
        <strain evidence="2 3">BIOML-A122</strain>
    </source>
</reference>
<evidence type="ECO:0000313" key="3">
    <source>
        <dbReference type="Proteomes" id="UP000469427"/>
    </source>
</evidence>
<sequence>MEQTNQLISTAEAAKFLGIKVSYLHKLMMRRVIPYYKPNGKLCFFDKAELEAWMKNVRVAS</sequence>
<dbReference type="InterPro" id="IPR041657">
    <property type="entry name" value="HTH_17"/>
</dbReference>
<dbReference type="Proteomes" id="UP000469427">
    <property type="component" value="Unassembled WGS sequence"/>
</dbReference>
<dbReference type="AlphaFoldDB" id="A0A7J5QYG7"/>
<name>A0A7J5QYG7_PHOVU</name>
<gene>
    <name evidence="2" type="ORF">GAY98_23690</name>
</gene>
<organism evidence="2 3">
    <name type="scientific">Phocaeicola vulgatus</name>
    <name type="common">Bacteroides vulgatus</name>
    <dbReference type="NCBI Taxonomy" id="821"/>
    <lineage>
        <taxon>Bacteria</taxon>
        <taxon>Pseudomonadati</taxon>
        <taxon>Bacteroidota</taxon>
        <taxon>Bacteroidia</taxon>
        <taxon>Bacteroidales</taxon>
        <taxon>Bacteroidaceae</taxon>
        <taxon>Phocaeicola</taxon>
    </lineage>
</organism>
<proteinExistence type="predicted"/>
<dbReference type="NCBIfam" id="TIGR01764">
    <property type="entry name" value="excise"/>
    <property type="match status" value="1"/>
</dbReference>
<protein>
    <submittedName>
        <fullName evidence="2">Helix-turn-helix domain-containing protein</fullName>
    </submittedName>
</protein>
<dbReference type="InterPro" id="IPR010093">
    <property type="entry name" value="SinI_DNA-bd"/>
</dbReference>
<dbReference type="InterPro" id="IPR009061">
    <property type="entry name" value="DNA-bd_dom_put_sf"/>
</dbReference>
<dbReference type="Pfam" id="PF12728">
    <property type="entry name" value="HTH_17"/>
    <property type="match status" value="1"/>
</dbReference>
<dbReference type="EMBL" id="WDBI01000086">
    <property type="protein sequence ID" value="KAB6521532.1"/>
    <property type="molecule type" value="Genomic_DNA"/>
</dbReference>
<comment type="caution">
    <text evidence="2">The sequence shown here is derived from an EMBL/GenBank/DDBJ whole genome shotgun (WGS) entry which is preliminary data.</text>
</comment>
<dbReference type="SUPFAM" id="SSF46955">
    <property type="entry name" value="Putative DNA-binding domain"/>
    <property type="match status" value="1"/>
</dbReference>
<accession>A0A7J5QYG7</accession>